<dbReference type="EMBL" id="JACYXC010000001">
    <property type="protein sequence ID" value="MBH5334949.1"/>
    <property type="molecule type" value="Genomic_DNA"/>
</dbReference>
<keyword evidence="2" id="KW-0540">Nuclease</keyword>
<sequence>MRCIDCTEPATRRGRCKAHHQAYEGRTSVRTRRKRGRRRAARYDAAERLRRRIRDRGNAWCDWCLADFPADAVDVDHVRPLALGGEDVDGNVQVLCRDHQLKTGTESGAVAARGRL</sequence>
<dbReference type="InterPro" id="IPR003615">
    <property type="entry name" value="HNH_nuc"/>
</dbReference>
<keyword evidence="2" id="KW-0378">Hydrolase</keyword>
<dbReference type="Gene3D" id="1.10.30.50">
    <property type="match status" value="1"/>
</dbReference>
<gene>
    <name evidence="2" type="ORF">IHE55_09145</name>
</gene>
<evidence type="ECO:0000259" key="1">
    <source>
        <dbReference type="SMART" id="SM00507"/>
    </source>
</evidence>
<organism evidence="2 3">
    <name type="scientific">Streptomyces pactum</name>
    <dbReference type="NCBI Taxonomy" id="68249"/>
    <lineage>
        <taxon>Bacteria</taxon>
        <taxon>Bacillati</taxon>
        <taxon>Actinomycetota</taxon>
        <taxon>Actinomycetes</taxon>
        <taxon>Kitasatosporales</taxon>
        <taxon>Streptomycetaceae</taxon>
        <taxon>Streptomyces</taxon>
    </lineage>
</organism>
<dbReference type="Pfam" id="PF01844">
    <property type="entry name" value="HNH"/>
    <property type="match status" value="1"/>
</dbReference>
<comment type="caution">
    <text evidence="2">The sequence shown here is derived from an EMBL/GenBank/DDBJ whole genome shotgun (WGS) entry which is preliminary data.</text>
</comment>
<feature type="domain" description="HNH nuclease" evidence="1">
    <location>
        <begin position="48"/>
        <end position="101"/>
    </location>
</feature>
<keyword evidence="3" id="KW-1185">Reference proteome</keyword>
<dbReference type="CDD" id="cd00085">
    <property type="entry name" value="HNHc"/>
    <property type="match status" value="1"/>
</dbReference>
<dbReference type="Proteomes" id="UP000807371">
    <property type="component" value="Unassembled WGS sequence"/>
</dbReference>
<accession>A0ABS0NIB4</accession>
<dbReference type="GO" id="GO:0004519">
    <property type="term" value="F:endonuclease activity"/>
    <property type="evidence" value="ECO:0007669"/>
    <property type="project" value="UniProtKB-KW"/>
</dbReference>
<protein>
    <submittedName>
        <fullName evidence="2">HNH endonuclease</fullName>
    </submittedName>
</protein>
<evidence type="ECO:0000313" key="2">
    <source>
        <dbReference type="EMBL" id="MBH5334949.1"/>
    </source>
</evidence>
<name>A0ABS0NIB4_9ACTN</name>
<keyword evidence="2" id="KW-0255">Endonuclease</keyword>
<dbReference type="InterPro" id="IPR002711">
    <property type="entry name" value="HNH"/>
</dbReference>
<dbReference type="SMART" id="SM00507">
    <property type="entry name" value="HNHc"/>
    <property type="match status" value="1"/>
</dbReference>
<proteinExistence type="predicted"/>
<evidence type="ECO:0000313" key="3">
    <source>
        <dbReference type="Proteomes" id="UP000807371"/>
    </source>
</evidence>
<dbReference type="RefSeq" id="WP_197988577.1">
    <property type="nucleotide sequence ID" value="NZ_JACYXC010000001.1"/>
</dbReference>
<reference evidence="2 3" key="1">
    <citation type="submission" date="2020-09" db="EMBL/GenBank/DDBJ databases">
        <title>Biosynthesis of the nuclear factor of activated T cells inhibitor NFAT-133 and its congeners in Streptomyces pactum.</title>
        <authorList>
            <person name="Zhou W."/>
            <person name="Posri P."/>
            <person name="Abugrain M.E."/>
            <person name="Weisberg A.J."/>
            <person name="Chang J.H."/>
            <person name="Mahmud T."/>
        </authorList>
    </citation>
    <scope>NUCLEOTIDE SEQUENCE [LARGE SCALE GENOMIC DNA]</scope>
    <source>
        <strain evidence="2 3">ATCC 27456</strain>
    </source>
</reference>